<reference evidence="3 4" key="1">
    <citation type="submission" date="2020-04" db="EMBL/GenBank/DDBJ databases">
        <title>Perkinsus olseni comparative genomics.</title>
        <authorList>
            <person name="Bogema D.R."/>
        </authorList>
    </citation>
    <scope>NUCLEOTIDE SEQUENCE [LARGE SCALE GENOMIC DNA]</scope>
    <source>
        <strain evidence="3 4">ATCC PRA-207</strain>
    </source>
</reference>
<evidence type="ECO:0000313" key="4">
    <source>
        <dbReference type="Proteomes" id="UP000553632"/>
    </source>
</evidence>
<evidence type="ECO:0000313" key="3">
    <source>
        <dbReference type="EMBL" id="KAF4748538.1"/>
    </source>
</evidence>
<feature type="signal peptide" evidence="2">
    <location>
        <begin position="1"/>
        <end position="15"/>
    </location>
</feature>
<dbReference type="Proteomes" id="UP000553632">
    <property type="component" value="Unassembled WGS sequence"/>
</dbReference>
<evidence type="ECO:0000256" key="1">
    <source>
        <dbReference type="SAM" id="MobiDB-lite"/>
    </source>
</evidence>
<comment type="caution">
    <text evidence="3">The sequence shown here is derived from an EMBL/GenBank/DDBJ whole genome shotgun (WGS) entry which is preliminary data.</text>
</comment>
<feature type="region of interest" description="Disordered" evidence="1">
    <location>
        <begin position="24"/>
        <end position="44"/>
    </location>
</feature>
<feature type="region of interest" description="Disordered" evidence="1">
    <location>
        <begin position="81"/>
        <end position="121"/>
    </location>
</feature>
<accession>A0A7J6TTC0</accession>
<protein>
    <recommendedName>
        <fullName evidence="5">Secreted protein</fullName>
    </recommendedName>
</protein>
<sequence>MALVINITHVITCSAAFVAVVGTTTPNATTSPSPDPLRPGPSGDDLGDRLWWLLAEREIEGLLKEEQQAAEGPLHGVEIHYNPAWAPPHPLPPRQLAHGELLTHNEHQRTRGGSATRENRK</sequence>
<dbReference type="AlphaFoldDB" id="A0A7J6TTC0"/>
<evidence type="ECO:0000256" key="2">
    <source>
        <dbReference type="SAM" id="SignalP"/>
    </source>
</evidence>
<feature type="non-terminal residue" evidence="3">
    <location>
        <position position="121"/>
    </location>
</feature>
<gene>
    <name evidence="3" type="ORF">FOZ63_005770</name>
</gene>
<evidence type="ECO:0008006" key="5">
    <source>
        <dbReference type="Google" id="ProtNLM"/>
    </source>
</evidence>
<name>A0A7J6TTC0_PEROL</name>
<keyword evidence="4" id="KW-1185">Reference proteome</keyword>
<organism evidence="3 4">
    <name type="scientific">Perkinsus olseni</name>
    <name type="common">Perkinsus atlanticus</name>
    <dbReference type="NCBI Taxonomy" id="32597"/>
    <lineage>
        <taxon>Eukaryota</taxon>
        <taxon>Sar</taxon>
        <taxon>Alveolata</taxon>
        <taxon>Perkinsozoa</taxon>
        <taxon>Perkinsea</taxon>
        <taxon>Perkinsida</taxon>
        <taxon>Perkinsidae</taxon>
        <taxon>Perkinsus</taxon>
    </lineage>
</organism>
<dbReference type="EMBL" id="JABANO010008437">
    <property type="protein sequence ID" value="KAF4748538.1"/>
    <property type="molecule type" value="Genomic_DNA"/>
</dbReference>
<feature type="chain" id="PRO_5029622899" description="Secreted protein" evidence="2">
    <location>
        <begin position="16"/>
        <end position="121"/>
    </location>
</feature>
<keyword evidence="2" id="KW-0732">Signal</keyword>
<proteinExistence type="predicted"/>